<protein>
    <submittedName>
        <fullName evidence="5">Cytochrome c oxidase subunit 6b-2 isoform X1</fullName>
    </submittedName>
</protein>
<dbReference type="Proteomes" id="UP000189703">
    <property type="component" value="Unplaced"/>
</dbReference>
<dbReference type="CDD" id="cd00926">
    <property type="entry name" value="Cyt_c_Oxidase_VIb"/>
    <property type="match status" value="1"/>
</dbReference>
<dbReference type="STRING" id="4432.A0A1U8BDN0"/>
<evidence type="ECO:0000256" key="1">
    <source>
        <dbReference type="ARBA" id="ARBA00004173"/>
    </source>
</evidence>
<accession>A0A1U8BDN0</accession>
<organism evidence="4 5">
    <name type="scientific">Nelumbo nucifera</name>
    <name type="common">Sacred lotus</name>
    <dbReference type="NCBI Taxonomy" id="4432"/>
    <lineage>
        <taxon>Eukaryota</taxon>
        <taxon>Viridiplantae</taxon>
        <taxon>Streptophyta</taxon>
        <taxon>Embryophyta</taxon>
        <taxon>Tracheophyta</taxon>
        <taxon>Spermatophyta</taxon>
        <taxon>Magnoliopsida</taxon>
        <taxon>Proteales</taxon>
        <taxon>Nelumbonaceae</taxon>
        <taxon>Nelumbo</taxon>
    </lineage>
</organism>
<dbReference type="PANTHER" id="PTHR46281:SF8">
    <property type="entry name" value="CYTOCHROME C OXIDASE SUBUNIT 12, MITOCHONDRIAL"/>
    <property type="match status" value="1"/>
</dbReference>
<sequence length="137" mass="16175">MNCVQRSLANIQIGSLSLSSSSLFLKLFVSVNWICRWRTRSIWLWKTSSCDERACLFSFSSLKIELKTAPADFRFPTANQTRHCFTRYIEFHRCLQAKGEESGECDKFARYYRSLCPGEWIERWNEQRENRTFPGPL</sequence>
<proteinExistence type="predicted"/>
<dbReference type="GeneID" id="104612340"/>
<dbReference type="Gene3D" id="1.10.10.140">
    <property type="entry name" value="Cytochrome c oxidase, subunit VIb"/>
    <property type="match status" value="1"/>
</dbReference>
<dbReference type="InParanoid" id="A0A1U8BDN0"/>
<keyword evidence="3" id="KW-1015">Disulfide bond</keyword>
<dbReference type="KEGG" id="nnu:104612340"/>
<evidence type="ECO:0000256" key="3">
    <source>
        <dbReference type="ARBA" id="ARBA00023157"/>
    </source>
</evidence>
<keyword evidence="2" id="KW-0496">Mitochondrion</keyword>
<dbReference type="eggNOG" id="KOG3057">
    <property type="taxonomic scope" value="Eukaryota"/>
</dbReference>
<comment type="subcellular location">
    <subcellularLocation>
        <location evidence="1">Mitochondrion</location>
    </subcellularLocation>
</comment>
<dbReference type="OrthoDB" id="1107506at2759"/>
<dbReference type="GO" id="GO:0045277">
    <property type="term" value="C:respiratory chain complex IV"/>
    <property type="evidence" value="ECO:0007669"/>
    <property type="project" value="InterPro"/>
</dbReference>
<dbReference type="GO" id="GO:0005739">
    <property type="term" value="C:mitochondrion"/>
    <property type="evidence" value="ECO:0000318"/>
    <property type="project" value="GO_Central"/>
</dbReference>
<evidence type="ECO:0000313" key="4">
    <source>
        <dbReference type="Proteomes" id="UP000189703"/>
    </source>
</evidence>
<dbReference type="RefSeq" id="XP_010278029.1">
    <property type="nucleotide sequence ID" value="XM_010279727.2"/>
</dbReference>
<dbReference type="FunFam" id="1.10.10.140:FF:000001">
    <property type="entry name" value="Cytochrome c oxidase subunit 6B1"/>
    <property type="match status" value="1"/>
</dbReference>
<evidence type="ECO:0000313" key="5">
    <source>
        <dbReference type="RefSeq" id="XP_010278029.1"/>
    </source>
</evidence>
<dbReference type="AlphaFoldDB" id="A0A1U8BDN0"/>
<dbReference type="PROSITE" id="PS51808">
    <property type="entry name" value="CHCH"/>
    <property type="match status" value="1"/>
</dbReference>
<dbReference type="GO" id="GO:1902600">
    <property type="term" value="P:proton transmembrane transport"/>
    <property type="evidence" value="ECO:0007669"/>
    <property type="project" value="GOC"/>
</dbReference>
<keyword evidence="4" id="KW-1185">Reference proteome</keyword>
<dbReference type="SUPFAM" id="SSF47694">
    <property type="entry name" value="Cytochrome c oxidase subunit h"/>
    <property type="match status" value="1"/>
</dbReference>
<dbReference type="Pfam" id="PF02297">
    <property type="entry name" value="COX6B"/>
    <property type="match status" value="1"/>
</dbReference>
<reference evidence="5" key="1">
    <citation type="submission" date="2025-08" db="UniProtKB">
        <authorList>
            <consortium name="RefSeq"/>
        </authorList>
    </citation>
    <scope>IDENTIFICATION</scope>
</reference>
<gene>
    <name evidence="5" type="primary">LOC104612340</name>
</gene>
<dbReference type="InterPro" id="IPR003213">
    <property type="entry name" value="Cyt_c_oxidase_su6B"/>
</dbReference>
<dbReference type="FunCoup" id="A0A1U8BDN0">
    <property type="interactions" value="3006"/>
</dbReference>
<evidence type="ECO:0000256" key="2">
    <source>
        <dbReference type="ARBA" id="ARBA00023128"/>
    </source>
</evidence>
<name>A0A1U8BDN0_NELNU</name>
<dbReference type="InterPro" id="IPR048280">
    <property type="entry name" value="COX6B-like"/>
</dbReference>
<dbReference type="PANTHER" id="PTHR46281">
    <property type="entry name" value="CYTOCHROME C OXIDASE SUBUNIT 6B"/>
    <property type="match status" value="1"/>
</dbReference>
<dbReference type="InterPro" id="IPR036549">
    <property type="entry name" value="CX6/COA6-like_sf"/>
</dbReference>